<dbReference type="Proteomes" id="UP000612585">
    <property type="component" value="Unassembled WGS sequence"/>
</dbReference>
<dbReference type="GO" id="GO:0140359">
    <property type="term" value="F:ABC-type transporter activity"/>
    <property type="evidence" value="ECO:0007669"/>
    <property type="project" value="InterPro"/>
</dbReference>
<evidence type="ECO:0000256" key="5">
    <source>
        <dbReference type="ARBA" id="ARBA00023251"/>
    </source>
</evidence>
<evidence type="ECO:0000313" key="9">
    <source>
        <dbReference type="Proteomes" id="UP000612585"/>
    </source>
</evidence>
<evidence type="ECO:0000256" key="3">
    <source>
        <dbReference type="ARBA" id="ARBA00022989"/>
    </source>
</evidence>
<dbReference type="InterPro" id="IPR013525">
    <property type="entry name" value="ABC2_TM"/>
</dbReference>
<gene>
    <name evidence="8" type="ORF">Vau01_040540</name>
</gene>
<protein>
    <recommendedName>
        <fullName evidence="6">Transport permease protein</fullName>
    </recommendedName>
</protein>
<evidence type="ECO:0000256" key="2">
    <source>
        <dbReference type="ARBA" id="ARBA00022692"/>
    </source>
</evidence>
<name>A0A8J3Z578_9ACTN</name>
<dbReference type="GO" id="GO:0046677">
    <property type="term" value="P:response to antibiotic"/>
    <property type="evidence" value="ECO:0007669"/>
    <property type="project" value="UniProtKB-KW"/>
</dbReference>
<dbReference type="GO" id="GO:0043190">
    <property type="term" value="C:ATP-binding cassette (ABC) transporter complex"/>
    <property type="evidence" value="ECO:0007669"/>
    <property type="project" value="InterPro"/>
</dbReference>
<dbReference type="PRINTS" id="PR00164">
    <property type="entry name" value="ABC2TRNSPORT"/>
</dbReference>
<keyword evidence="4 6" id="KW-0472">Membrane</keyword>
<sequence>MKLATDTGLVFTRELRPLLRDPFTVLFGLIQPLIFLGLFAPLLTGMTGLNTAESLRWFVPGVLVMVALFGTSTTGANLIQEMQTGSHERQLVTPLTRSSLLLGRALKEIAPTVAQALVVIAVTVPFGLRLSVLGVIVGLTMLAVFSVGMGALSYSLALAVKNQDWMFWVVQQTLLFPMLILAGMLLPLDSGPGWLRTAAHVNPLTYVVDAERLLFAGDLWNRTVLEGAVAAAVTAAVGLWVGIHAMRRAT</sequence>
<dbReference type="EMBL" id="BOPG01000024">
    <property type="protein sequence ID" value="GIJ56538.1"/>
    <property type="molecule type" value="Genomic_DNA"/>
</dbReference>
<comment type="subcellular location">
    <subcellularLocation>
        <location evidence="6">Cell membrane</location>
        <topology evidence="6">Multi-pass membrane protein</topology>
    </subcellularLocation>
    <subcellularLocation>
        <location evidence="1">Membrane</location>
        <topology evidence="1">Multi-pass membrane protein</topology>
    </subcellularLocation>
</comment>
<dbReference type="InterPro" id="IPR047817">
    <property type="entry name" value="ABC2_TM_bact-type"/>
</dbReference>
<accession>A0A8J3Z578</accession>
<dbReference type="PIRSF" id="PIRSF006648">
    <property type="entry name" value="DrrB"/>
    <property type="match status" value="1"/>
</dbReference>
<keyword evidence="9" id="KW-1185">Reference proteome</keyword>
<dbReference type="PROSITE" id="PS51012">
    <property type="entry name" value="ABC_TM2"/>
    <property type="match status" value="1"/>
</dbReference>
<keyword evidence="6" id="KW-0813">Transport</keyword>
<dbReference type="AlphaFoldDB" id="A0A8J3Z578"/>
<comment type="similarity">
    <text evidence="6">Belongs to the ABC-2 integral membrane protein family.</text>
</comment>
<dbReference type="PANTHER" id="PTHR43229:SF3">
    <property type="entry name" value="ABC-TYPE MULTIDRUG TRANSPORT SYSTEM, PERMEASE COMPONENT"/>
    <property type="match status" value="1"/>
</dbReference>
<evidence type="ECO:0000256" key="6">
    <source>
        <dbReference type="RuleBase" id="RU361157"/>
    </source>
</evidence>
<evidence type="ECO:0000313" key="8">
    <source>
        <dbReference type="EMBL" id="GIJ56538.1"/>
    </source>
</evidence>
<evidence type="ECO:0000256" key="1">
    <source>
        <dbReference type="ARBA" id="ARBA00004141"/>
    </source>
</evidence>
<organism evidence="8 9">
    <name type="scientific">Virgisporangium aurantiacum</name>
    <dbReference type="NCBI Taxonomy" id="175570"/>
    <lineage>
        <taxon>Bacteria</taxon>
        <taxon>Bacillati</taxon>
        <taxon>Actinomycetota</taxon>
        <taxon>Actinomycetes</taxon>
        <taxon>Micromonosporales</taxon>
        <taxon>Micromonosporaceae</taxon>
        <taxon>Virgisporangium</taxon>
    </lineage>
</organism>
<evidence type="ECO:0000256" key="4">
    <source>
        <dbReference type="ARBA" id="ARBA00023136"/>
    </source>
</evidence>
<proteinExistence type="inferred from homology"/>
<dbReference type="Pfam" id="PF01061">
    <property type="entry name" value="ABC2_membrane"/>
    <property type="match status" value="1"/>
</dbReference>
<keyword evidence="2 6" id="KW-0812">Transmembrane</keyword>
<feature type="transmembrane region" description="Helical" evidence="6">
    <location>
        <begin position="55"/>
        <end position="79"/>
    </location>
</feature>
<keyword evidence="6" id="KW-1003">Cell membrane</keyword>
<feature type="transmembrane region" description="Helical" evidence="6">
    <location>
        <begin position="134"/>
        <end position="158"/>
    </location>
</feature>
<feature type="transmembrane region" description="Helical" evidence="6">
    <location>
        <begin position="23"/>
        <end position="43"/>
    </location>
</feature>
<comment type="caution">
    <text evidence="8">The sequence shown here is derived from an EMBL/GenBank/DDBJ whole genome shotgun (WGS) entry which is preliminary data.</text>
</comment>
<dbReference type="RefSeq" id="WP_203995023.1">
    <property type="nucleotide sequence ID" value="NZ_BOPG01000024.1"/>
</dbReference>
<feature type="transmembrane region" description="Helical" evidence="6">
    <location>
        <begin position="165"/>
        <end position="186"/>
    </location>
</feature>
<feature type="domain" description="ABC transmembrane type-2" evidence="7">
    <location>
        <begin position="23"/>
        <end position="249"/>
    </location>
</feature>
<dbReference type="InterPro" id="IPR051784">
    <property type="entry name" value="Nod_factor_ABC_transporter"/>
</dbReference>
<reference evidence="8" key="1">
    <citation type="submission" date="2021-01" db="EMBL/GenBank/DDBJ databases">
        <title>Whole genome shotgun sequence of Virgisporangium aurantiacum NBRC 16421.</title>
        <authorList>
            <person name="Komaki H."/>
            <person name="Tamura T."/>
        </authorList>
    </citation>
    <scope>NUCLEOTIDE SEQUENCE</scope>
    <source>
        <strain evidence="8">NBRC 16421</strain>
    </source>
</reference>
<dbReference type="PANTHER" id="PTHR43229">
    <property type="entry name" value="NODULATION PROTEIN J"/>
    <property type="match status" value="1"/>
</dbReference>
<dbReference type="InterPro" id="IPR000412">
    <property type="entry name" value="ABC_2_transport"/>
</dbReference>
<keyword evidence="5" id="KW-0046">Antibiotic resistance</keyword>
<keyword evidence="3 6" id="KW-1133">Transmembrane helix</keyword>
<evidence type="ECO:0000259" key="7">
    <source>
        <dbReference type="PROSITE" id="PS51012"/>
    </source>
</evidence>
<feature type="transmembrane region" description="Helical" evidence="6">
    <location>
        <begin position="224"/>
        <end position="243"/>
    </location>
</feature>
<feature type="transmembrane region" description="Helical" evidence="6">
    <location>
        <begin position="109"/>
        <end position="128"/>
    </location>
</feature>